<feature type="region of interest" description="Disordered" evidence="8">
    <location>
        <begin position="1"/>
        <end position="30"/>
    </location>
</feature>
<evidence type="ECO:0000259" key="10">
    <source>
        <dbReference type="PROSITE" id="PS50850"/>
    </source>
</evidence>
<dbReference type="InterPro" id="IPR005828">
    <property type="entry name" value="MFS_sugar_transport-like"/>
</dbReference>
<dbReference type="Proteomes" id="UP000654345">
    <property type="component" value="Unassembled WGS sequence"/>
</dbReference>
<evidence type="ECO:0000313" key="11">
    <source>
        <dbReference type="EMBL" id="GHO51920.1"/>
    </source>
</evidence>
<reference evidence="11 12" key="1">
    <citation type="journal article" date="2021" name="Int. J. Syst. Evol. Microbiol.">
        <title>Reticulibacter mediterranei gen. nov., sp. nov., within the new family Reticulibacteraceae fam. nov., and Ktedonospora formicarum gen. nov., sp. nov., Ktedonobacter robiniae sp. nov., Dictyobacter formicarum sp. nov. and Dictyobacter arantiisoli sp. nov., belonging to the class Ktedonobacteria.</title>
        <authorList>
            <person name="Yabe S."/>
            <person name="Zheng Y."/>
            <person name="Wang C.M."/>
            <person name="Sakai Y."/>
            <person name="Abe K."/>
            <person name="Yokota A."/>
            <person name="Donadio S."/>
            <person name="Cavaletti L."/>
            <person name="Monciardini P."/>
        </authorList>
    </citation>
    <scope>NUCLEOTIDE SEQUENCE [LARGE SCALE GENOMIC DNA]</scope>
    <source>
        <strain evidence="11 12">SOSP1-30</strain>
    </source>
</reference>
<dbReference type="InterPro" id="IPR036259">
    <property type="entry name" value="MFS_trans_sf"/>
</dbReference>
<feature type="transmembrane region" description="Helical" evidence="9">
    <location>
        <begin position="134"/>
        <end position="155"/>
    </location>
</feature>
<organism evidence="11 12">
    <name type="scientific">Ktedonobacter robiniae</name>
    <dbReference type="NCBI Taxonomy" id="2778365"/>
    <lineage>
        <taxon>Bacteria</taxon>
        <taxon>Bacillati</taxon>
        <taxon>Chloroflexota</taxon>
        <taxon>Ktedonobacteria</taxon>
        <taxon>Ktedonobacterales</taxon>
        <taxon>Ktedonobacteraceae</taxon>
        <taxon>Ktedonobacter</taxon>
    </lineage>
</organism>
<feature type="transmembrane region" description="Helical" evidence="9">
    <location>
        <begin position="414"/>
        <end position="434"/>
    </location>
</feature>
<dbReference type="InterPro" id="IPR050814">
    <property type="entry name" value="Myo-inositol_Transporter"/>
</dbReference>
<feature type="transmembrane region" description="Helical" evidence="9">
    <location>
        <begin position="273"/>
        <end position="298"/>
    </location>
</feature>
<dbReference type="PRINTS" id="PR00171">
    <property type="entry name" value="SUGRTRNSPORT"/>
</dbReference>
<dbReference type="InterPro" id="IPR020846">
    <property type="entry name" value="MFS_dom"/>
</dbReference>
<feature type="transmembrane region" description="Helical" evidence="9">
    <location>
        <begin position="371"/>
        <end position="394"/>
    </location>
</feature>
<feature type="transmembrane region" description="Helical" evidence="9">
    <location>
        <begin position="80"/>
        <end position="97"/>
    </location>
</feature>
<evidence type="ECO:0000256" key="6">
    <source>
        <dbReference type="ARBA" id="ARBA00023136"/>
    </source>
</evidence>
<feature type="transmembrane region" description="Helical" evidence="9">
    <location>
        <begin position="109"/>
        <end position="128"/>
    </location>
</feature>
<evidence type="ECO:0000256" key="4">
    <source>
        <dbReference type="ARBA" id="ARBA00022692"/>
    </source>
</evidence>
<keyword evidence="3 7" id="KW-0813">Transport</keyword>
<evidence type="ECO:0000256" key="2">
    <source>
        <dbReference type="ARBA" id="ARBA00010992"/>
    </source>
</evidence>
<dbReference type="InterPro" id="IPR003663">
    <property type="entry name" value="Sugar/inositol_transpt"/>
</dbReference>
<feature type="transmembrane region" description="Helical" evidence="9">
    <location>
        <begin position="167"/>
        <end position="185"/>
    </location>
</feature>
<name>A0ABQ3UH61_9CHLR</name>
<dbReference type="InterPro" id="IPR005829">
    <property type="entry name" value="Sugar_transporter_CS"/>
</dbReference>
<keyword evidence="5 9" id="KW-1133">Transmembrane helix</keyword>
<feature type="compositionally biased region" description="Basic and acidic residues" evidence="8">
    <location>
        <begin position="1"/>
        <end position="11"/>
    </location>
</feature>
<feature type="transmembrane region" description="Helical" evidence="9">
    <location>
        <begin position="342"/>
        <end position="365"/>
    </location>
</feature>
<dbReference type="SUPFAM" id="SSF103473">
    <property type="entry name" value="MFS general substrate transporter"/>
    <property type="match status" value="1"/>
</dbReference>
<dbReference type="PANTHER" id="PTHR48020:SF12">
    <property type="entry name" value="PROTON MYO-INOSITOL COTRANSPORTER"/>
    <property type="match status" value="1"/>
</dbReference>
<dbReference type="PANTHER" id="PTHR48020">
    <property type="entry name" value="PROTON MYO-INOSITOL COTRANSPORTER"/>
    <property type="match status" value="1"/>
</dbReference>
<dbReference type="EMBL" id="BNJG01000001">
    <property type="protein sequence ID" value="GHO51920.1"/>
    <property type="molecule type" value="Genomic_DNA"/>
</dbReference>
<keyword evidence="6 9" id="KW-0472">Membrane</keyword>
<evidence type="ECO:0000256" key="9">
    <source>
        <dbReference type="SAM" id="Phobius"/>
    </source>
</evidence>
<comment type="caution">
    <text evidence="11">The sequence shown here is derived from an EMBL/GenBank/DDBJ whole genome shotgun (WGS) entry which is preliminary data.</text>
</comment>
<keyword evidence="12" id="KW-1185">Reference proteome</keyword>
<comment type="similarity">
    <text evidence="2 7">Belongs to the major facilitator superfamily. Sugar transporter (TC 2.A.1.1) family.</text>
</comment>
<dbReference type="Pfam" id="PF00083">
    <property type="entry name" value="Sugar_tr"/>
    <property type="match status" value="1"/>
</dbReference>
<feature type="domain" description="Major facilitator superfamily (MFS) profile" evidence="10">
    <location>
        <begin position="43"/>
        <end position="462"/>
    </location>
</feature>
<evidence type="ECO:0000256" key="3">
    <source>
        <dbReference type="ARBA" id="ARBA00022448"/>
    </source>
</evidence>
<evidence type="ECO:0000256" key="8">
    <source>
        <dbReference type="SAM" id="MobiDB-lite"/>
    </source>
</evidence>
<evidence type="ECO:0000256" key="5">
    <source>
        <dbReference type="ARBA" id="ARBA00022989"/>
    </source>
</evidence>
<comment type="subcellular location">
    <subcellularLocation>
        <location evidence="1">Cell membrane</location>
        <topology evidence="1">Multi-pass membrane protein</topology>
    </subcellularLocation>
</comment>
<feature type="transmembrane region" description="Helical" evidence="9">
    <location>
        <begin position="197"/>
        <end position="217"/>
    </location>
</feature>
<keyword evidence="4 9" id="KW-0812">Transmembrane</keyword>
<evidence type="ECO:0000256" key="7">
    <source>
        <dbReference type="RuleBase" id="RU003346"/>
    </source>
</evidence>
<evidence type="ECO:0000256" key="1">
    <source>
        <dbReference type="ARBA" id="ARBA00004651"/>
    </source>
</evidence>
<dbReference type="PROSITE" id="PS50850">
    <property type="entry name" value="MFS"/>
    <property type="match status" value="1"/>
</dbReference>
<proteinExistence type="inferred from homology"/>
<evidence type="ECO:0000313" key="12">
    <source>
        <dbReference type="Proteomes" id="UP000654345"/>
    </source>
</evidence>
<protein>
    <submittedName>
        <fullName evidence="11">Metabolite transport protein YwtG</fullName>
    </submittedName>
</protein>
<accession>A0ABQ3UH61</accession>
<sequence length="485" mass="52972">MFARSREKERTMSFPHSSRTPGPESLMPPTRTRKRYATRVYIIALIAAIGGFLFGYDTGVISGALLFLKRDFALTNFQQELAVSSVLVGSLIGALVGGRLSDWLGRRKALICMGLLFALGALLTASAPNFSLFLLWRVVLGFAIGVSSFLAPMYIAETAPPALRGGLVAFDQLLITAGIAISYWIDLAFANAGMGWRPMLAVAAIPGMGLLIGMLFLTETPRWLAKQGRWQEAEQALTHLSVQERREEMVAIREAVRDTHHVTLGEFAHSGMILALVAGIGLAVFQQLVGINTVIYYAPTIFGFAGFHSASVAILATSVVGAVNFLTTLVSVLIIDRAGRRPLLLGGLVGMFVALVLMGSIFALGTSHTGYLVLGALLLYIIAFAIGMGPVFWLMSSEIFPTSFRARGASITTFFNWSTNLLISITFLSLAAHLGLPVTFWLYAGFCVLAFLFCWFIIPETKGRNLEEIERFWKQGRRWEKPESI</sequence>
<dbReference type="Gene3D" id="1.20.1250.20">
    <property type="entry name" value="MFS general substrate transporter like domains"/>
    <property type="match status" value="2"/>
</dbReference>
<dbReference type="PROSITE" id="PS00217">
    <property type="entry name" value="SUGAR_TRANSPORT_2"/>
    <property type="match status" value="1"/>
</dbReference>
<feature type="transmembrane region" description="Helical" evidence="9">
    <location>
        <begin position="40"/>
        <end position="68"/>
    </location>
</feature>
<gene>
    <name evidence="11" type="primary">ywtG</name>
    <name evidence="11" type="ORF">KSB_03950</name>
</gene>
<dbReference type="PROSITE" id="PS00216">
    <property type="entry name" value="SUGAR_TRANSPORT_1"/>
    <property type="match status" value="2"/>
</dbReference>
<feature type="transmembrane region" description="Helical" evidence="9">
    <location>
        <begin position="440"/>
        <end position="458"/>
    </location>
</feature>
<dbReference type="NCBIfam" id="TIGR00879">
    <property type="entry name" value="SP"/>
    <property type="match status" value="1"/>
</dbReference>
<feature type="transmembrane region" description="Helical" evidence="9">
    <location>
        <begin position="310"/>
        <end position="335"/>
    </location>
</feature>